<name>A0A2A2HC65_9EURY</name>
<proteinExistence type="predicted"/>
<dbReference type="SUPFAM" id="SSF88723">
    <property type="entry name" value="PIN domain-like"/>
    <property type="match status" value="1"/>
</dbReference>
<keyword evidence="3" id="KW-1185">Reference proteome</keyword>
<reference evidence="2 3" key="1">
    <citation type="journal article" date="2017" name="BMC Genomics">
        <title>Genomic analysis of methanogenic archaea reveals a shift towards energy conservation.</title>
        <authorList>
            <person name="Gilmore S.P."/>
            <person name="Henske J.K."/>
            <person name="Sexton J.A."/>
            <person name="Solomon K.V."/>
            <person name="Seppala S."/>
            <person name="Yoo J.I."/>
            <person name="Huyett L.M."/>
            <person name="Pressman A."/>
            <person name="Cogan J.Z."/>
            <person name="Kivenson V."/>
            <person name="Peng X."/>
            <person name="Tan Y."/>
            <person name="Valentine D.L."/>
            <person name="O'Malley M.A."/>
        </authorList>
    </citation>
    <scope>NUCLEOTIDE SEQUENCE [LARGE SCALE GENOMIC DNA]</scope>
    <source>
        <strain evidence="2 3">1R-7</strain>
    </source>
</reference>
<comment type="caution">
    <text evidence="2">The sequence shown here is derived from an EMBL/GenBank/DDBJ whole genome shotgun (WGS) entry which is preliminary data.</text>
</comment>
<organism evidence="2 3">
    <name type="scientific">Methanosphaera cuniculi</name>
    <dbReference type="NCBI Taxonomy" id="1077256"/>
    <lineage>
        <taxon>Archaea</taxon>
        <taxon>Methanobacteriati</taxon>
        <taxon>Methanobacteriota</taxon>
        <taxon>Methanomada group</taxon>
        <taxon>Methanobacteria</taxon>
        <taxon>Methanobacteriales</taxon>
        <taxon>Methanobacteriaceae</taxon>
        <taxon>Methanosphaera</taxon>
    </lineage>
</organism>
<evidence type="ECO:0000259" key="1">
    <source>
        <dbReference type="Pfam" id="PF18477"/>
    </source>
</evidence>
<dbReference type="InterPro" id="IPR041120">
    <property type="entry name" value="PIN_9"/>
</dbReference>
<dbReference type="InterPro" id="IPR029060">
    <property type="entry name" value="PIN-like_dom_sf"/>
</dbReference>
<evidence type="ECO:0000313" key="2">
    <source>
        <dbReference type="EMBL" id="PAV06957.1"/>
    </source>
</evidence>
<accession>A0A2A2HC65</accession>
<protein>
    <recommendedName>
        <fullName evidence="1">VapC9 PIN-like domain-containing protein</fullName>
    </recommendedName>
</protein>
<dbReference type="Proteomes" id="UP000217528">
    <property type="component" value="Unassembled WGS sequence"/>
</dbReference>
<feature type="domain" description="VapC9 PIN-like" evidence="1">
    <location>
        <begin position="1"/>
        <end position="109"/>
    </location>
</feature>
<gene>
    <name evidence="2" type="ORF">ASJ82_07125</name>
</gene>
<dbReference type="EMBL" id="LMVN01000024">
    <property type="protein sequence ID" value="PAV06957.1"/>
    <property type="molecule type" value="Genomic_DNA"/>
</dbReference>
<dbReference type="CDD" id="cd09879">
    <property type="entry name" value="PIN_VapC_AF0591-like"/>
    <property type="match status" value="1"/>
</dbReference>
<dbReference type="Gene3D" id="3.40.50.1010">
    <property type="entry name" value="5'-nuclease"/>
    <property type="match status" value="1"/>
</dbReference>
<dbReference type="AlphaFoldDB" id="A0A2A2HC65"/>
<dbReference type="Pfam" id="PF18477">
    <property type="entry name" value="PIN_9"/>
    <property type="match status" value="1"/>
</dbReference>
<sequence>MMMFQLKVDVVNELKLKLPSYYELIVPSVILDELSLLKKTLRGKDKLAASMAYQYAQQKPFKVIDVQKDMAVDDVLLNLCDDKDVLCTNDKNLRRRARKRGINVIYLRQHKFLEVDGYIN</sequence>
<evidence type="ECO:0000313" key="3">
    <source>
        <dbReference type="Proteomes" id="UP000217528"/>
    </source>
</evidence>